<evidence type="ECO:0000256" key="7">
    <source>
        <dbReference type="ARBA" id="ARBA00029569"/>
    </source>
</evidence>
<dbReference type="OrthoDB" id="433738at2759"/>
<gene>
    <name evidence="10" type="ORF">SPHA_57937</name>
</gene>
<comment type="caution">
    <text evidence="10">The sequence shown here is derived from an EMBL/GenBank/DDBJ whole genome shotgun (WGS) entry which is preliminary data.</text>
</comment>
<dbReference type="InterPro" id="IPR050754">
    <property type="entry name" value="FKBP4/5/8-like"/>
</dbReference>
<dbReference type="SUPFAM" id="SSF48452">
    <property type="entry name" value="TPR-like"/>
    <property type="match status" value="1"/>
</dbReference>
<keyword evidence="5" id="KW-0697">Rotamase</keyword>
<keyword evidence="11" id="KW-1185">Reference proteome</keyword>
<dbReference type="Proteomes" id="UP000597762">
    <property type="component" value="Unassembled WGS sequence"/>
</dbReference>
<evidence type="ECO:0000256" key="2">
    <source>
        <dbReference type="ARBA" id="ARBA00013194"/>
    </source>
</evidence>
<name>A0A812DKB2_ACAPH</name>
<keyword evidence="6 10" id="KW-0413">Isomerase</keyword>
<evidence type="ECO:0000256" key="9">
    <source>
        <dbReference type="SAM" id="MobiDB-lite"/>
    </source>
</evidence>
<dbReference type="EC" id="5.2.1.8" evidence="2"/>
<dbReference type="PANTHER" id="PTHR46512">
    <property type="entry name" value="PEPTIDYLPROLYL ISOMERASE"/>
    <property type="match status" value="1"/>
</dbReference>
<sequence length="191" mass="22037">MDADEKLQQAEIAKEKGTKYFKEEKYTLATKQYKKIINYLDTESSLEGQEEEKRKSLLLAAHLNMSLCYLKVAEPIRAIQASDKALELDEKNVKGLFRRGQAKLKVNEYEDALKDFNTLLKYDADNKAAKNHIILCTKKMKEYKVKEKQLYANIFNKYSMETAKNEESESSENKTSSPAEEETADVEVENE</sequence>
<organism evidence="10 11">
    <name type="scientific">Acanthosepion pharaonis</name>
    <name type="common">Pharaoh cuttlefish</name>
    <name type="synonym">Sepia pharaonis</name>
    <dbReference type="NCBI Taxonomy" id="158019"/>
    <lineage>
        <taxon>Eukaryota</taxon>
        <taxon>Metazoa</taxon>
        <taxon>Spiralia</taxon>
        <taxon>Lophotrochozoa</taxon>
        <taxon>Mollusca</taxon>
        <taxon>Cephalopoda</taxon>
        <taxon>Coleoidea</taxon>
        <taxon>Decapodiformes</taxon>
        <taxon>Sepiida</taxon>
        <taxon>Sepiina</taxon>
        <taxon>Sepiidae</taxon>
        <taxon>Acanthosepion</taxon>
    </lineage>
</organism>
<dbReference type="SMART" id="SM00028">
    <property type="entry name" value="TPR"/>
    <property type="match status" value="3"/>
</dbReference>
<proteinExistence type="predicted"/>
<keyword evidence="3" id="KW-0677">Repeat</keyword>
<evidence type="ECO:0000256" key="8">
    <source>
        <dbReference type="PROSITE-ProRule" id="PRU00339"/>
    </source>
</evidence>
<evidence type="ECO:0000256" key="4">
    <source>
        <dbReference type="ARBA" id="ARBA00022803"/>
    </source>
</evidence>
<dbReference type="GO" id="GO:0003755">
    <property type="term" value="F:peptidyl-prolyl cis-trans isomerase activity"/>
    <property type="evidence" value="ECO:0007669"/>
    <property type="project" value="UniProtKB-EC"/>
</dbReference>
<evidence type="ECO:0000256" key="3">
    <source>
        <dbReference type="ARBA" id="ARBA00022737"/>
    </source>
</evidence>
<feature type="repeat" description="TPR" evidence="8">
    <location>
        <begin position="93"/>
        <end position="126"/>
    </location>
</feature>
<evidence type="ECO:0000256" key="6">
    <source>
        <dbReference type="ARBA" id="ARBA00023235"/>
    </source>
</evidence>
<feature type="compositionally biased region" description="Acidic residues" evidence="9">
    <location>
        <begin position="179"/>
        <end position="191"/>
    </location>
</feature>
<evidence type="ECO:0000256" key="5">
    <source>
        <dbReference type="ARBA" id="ARBA00023110"/>
    </source>
</evidence>
<dbReference type="PROSITE" id="PS50005">
    <property type="entry name" value="TPR"/>
    <property type="match status" value="1"/>
</dbReference>
<evidence type="ECO:0000256" key="1">
    <source>
        <dbReference type="ARBA" id="ARBA00000971"/>
    </source>
</evidence>
<dbReference type="Gene3D" id="1.25.40.10">
    <property type="entry name" value="Tetratricopeptide repeat domain"/>
    <property type="match status" value="1"/>
</dbReference>
<evidence type="ECO:0000313" key="10">
    <source>
        <dbReference type="EMBL" id="CAE1305530.1"/>
    </source>
</evidence>
<dbReference type="AlphaFoldDB" id="A0A812DKB2"/>
<reference evidence="10" key="1">
    <citation type="submission" date="2021-01" db="EMBL/GenBank/DDBJ databases">
        <authorList>
            <person name="Li R."/>
            <person name="Bekaert M."/>
        </authorList>
    </citation>
    <scope>NUCLEOTIDE SEQUENCE</scope>
    <source>
        <strain evidence="10">Farmed</strain>
    </source>
</reference>
<accession>A0A812DKB2</accession>
<protein>
    <recommendedName>
        <fullName evidence="2">peptidylprolyl isomerase</fullName>
        <ecNumber evidence="2">5.2.1.8</ecNumber>
    </recommendedName>
    <alternativeName>
        <fullName evidence="7">Rotamase</fullName>
    </alternativeName>
</protein>
<dbReference type="FunFam" id="1.25.40.10:FF:000008">
    <property type="entry name" value="Peptidylprolyl isomerase"/>
    <property type="match status" value="1"/>
</dbReference>
<dbReference type="InterPro" id="IPR019734">
    <property type="entry name" value="TPR_rpt"/>
</dbReference>
<comment type="catalytic activity">
    <reaction evidence="1">
        <text>[protein]-peptidylproline (omega=180) = [protein]-peptidylproline (omega=0)</text>
        <dbReference type="Rhea" id="RHEA:16237"/>
        <dbReference type="Rhea" id="RHEA-COMP:10747"/>
        <dbReference type="Rhea" id="RHEA-COMP:10748"/>
        <dbReference type="ChEBI" id="CHEBI:83833"/>
        <dbReference type="ChEBI" id="CHEBI:83834"/>
        <dbReference type="EC" id="5.2.1.8"/>
    </reaction>
</comment>
<evidence type="ECO:0000313" key="11">
    <source>
        <dbReference type="Proteomes" id="UP000597762"/>
    </source>
</evidence>
<feature type="region of interest" description="Disordered" evidence="9">
    <location>
        <begin position="162"/>
        <end position="191"/>
    </location>
</feature>
<dbReference type="PANTHER" id="PTHR46512:SF9">
    <property type="entry name" value="PEPTIDYLPROLYL ISOMERASE"/>
    <property type="match status" value="1"/>
</dbReference>
<dbReference type="EMBL" id="CAHIKZ030003931">
    <property type="protein sequence ID" value="CAE1305530.1"/>
    <property type="molecule type" value="Genomic_DNA"/>
</dbReference>
<keyword evidence="4 8" id="KW-0802">TPR repeat</keyword>
<dbReference type="InterPro" id="IPR011990">
    <property type="entry name" value="TPR-like_helical_dom_sf"/>
</dbReference>